<evidence type="ECO:0000313" key="1">
    <source>
        <dbReference type="EMBL" id="TDC98004.1"/>
    </source>
</evidence>
<evidence type="ECO:0000313" key="2">
    <source>
        <dbReference type="Proteomes" id="UP000295258"/>
    </source>
</evidence>
<dbReference type="InterPro" id="IPR036704">
    <property type="entry name" value="RraA/RraA-like_sf"/>
</dbReference>
<dbReference type="Proteomes" id="UP000295258">
    <property type="component" value="Unassembled WGS sequence"/>
</dbReference>
<organism evidence="1 2">
    <name type="scientific">Nonomuraea deserti</name>
    <dbReference type="NCBI Taxonomy" id="1848322"/>
    <lineage>
        <taxon>Bacteria</taxon>
        <taxon>Bacillati</taxon>
        <taxon>Actinomycetota</taxon>
        <taxon>Actinomycetes</taxon>
        <taxon>Streptosporangiales</taxon>
        <taxon>Streptosporangiaceae</taxon>
        <taxon>Nonomuraea</taxon>
    </lineage>
</organism>
<dbReference type="EMBL" id="SMKO01000144">
    <property type="protein sequence ID" value="TDC98004.1"/>
    <property type="molecule type" value="Genomic_DNA"/>
</dbReference>
<dbReference type="Pfam" id="PF03737">
    <property type="entry name" value="RraA-like"/>
    <property type="match status" value="1"/>
</dbReference>
<sequence length="89" mass="9548">MFHVIRNYDRVPDGIVESYRGLDVATVHEANDKKGAMAAAIKPVYPGMRVCGTALTVRSQAGDNLMLHKAIDIVAPGEVLVVDIGGWEG</sequence>
<reference evidence="1 2" key="1">
    <citation type="submission" date="2019-03" db="EMBL/GenBank/DDBJ databases">
        <title>Draft genome sequences of novel Actinobacteria.</title>
        <authorList>
            <person name="Sahin N."/>
            <person name="Ay H."/>
            <person name="Saygin H."/>
        </authorList>
    </citation>
    <scope>NUCLEOTIDE SEQUENCE [LARGE SCALE GENOMIC DNA]</scope>
    <source>
        <strain evidence="1 2">KC310</strain>
    </source>
</reference>
<dbReference type="SUPFAM" id="SSF89562">
    <property type="entry name" value="RraA-like"/>
    <property type="match status" value="1"/>
</dbReference>
<keyword evidence="2" id="KW-1185">Reference proteome</keyword>
<comment type="caution">
    <text evidence="1">The sequence shown here is derived from an EMBL/GenBank/DDBJ whole genome shotgun (WGS) entry which is preliminary data.</text>
</comment>
<name>A0A4R4V841_9ACTN</name>
<feature type="non-terminal residue" evidence="1">
    <location>
        <position position="89"/>
    </location>
</feature>
<protein>
    <submittedName>
        <fullName evidence="1">4-hydroxy-4-methyl-2-oxoglutarate aldolase</fullName>
    </submittedName>
</protein>
<proteinExistence type="predicted"/>
<dbReference type="Gene3D" id="3.50.30.40">
    <property type="entry name" value="Ribonuclease E inhibitor RraA/RraA-like"/>
    <property type="match status" value="1"/>
</dbReference>
<gene>
    <name evidence="1" type="ORF">E1292_35930</name>
</gene>
<dbReference type="InterPro" id="IPR005493">
    <property type="entry name" value="RraA/RraA-like"/>
</dbReference>
<accession>A0A4R4V841</accession>
<dbReference type="AlphaFoldDB" id="A0A4R4V841"/>